<keyword evidence="1" id="KW-0507">mRNA processing</keyword>
<dbReference type="OrthoDB" id="3058835at2759"/>
<dbReference type="EMBL" id="ML213503">
    <property type="protein sequence ID" value="TFK57571.1"/>
    <property type="molecule type" value="Genomic_DNA"/>
</dbReference>
<dbReference type="SUPFAM" id="SSF57756">
    <property type="entry name" value="Retrovirus zinc finger-like domains"/>
    <property type="match status" value="1"/>
</dbReference>
<dbReference type="Gene3D" id="4.10.60.10">
    <property type="entry name" value="Zinc finger, CCHC-type"/>
    <property type="match status" value="1"/>
</dbReference>
<feature type="domain" description="CCHC-type" evidence="3">
    <location>
        <begin position="179"/>
        <end position="194"/>
    </location>
</feature>
<dbReference type="GO" id="GO:0008270">
    <property type="term" value="F:zinc ion binding"/>
    <property type="evidence" value="ECO:0007669"/>
    <property type="project" value="UniProtKB-KW"/>
</dbReference>
<protein>
    <recommendedName>
        <fullName evidence="3">CCHC-type domain-containing protein</fullName>
    </recommendedName>
</protein>
<name>A0A5C3NV11_9AGAM</name>
<dbReference type="InterPro" id="IPR001878">
    <property type="entry name" value="Znf_CCHC"/>
</dbReference>
<evidence type="ECO:0000313" key="4">
    <source>
        <dbReference type="EMBL" id="TFK57571.1"/>
    </source>
</evidence>
<gene>
    <name evidence="4" type="ORF">OE88DRAFT_1651369</name>
</gene>
<dbReference type="SMART" id="SM00343">
    <property type="entry name" value="ZnF_C2HC"/>
    <property type="match status" value="1"/>
</dbReference>
<proteinExistence type="predicted"/>
<dbReference type="Proteomes" id="UP000305948">
    <property type="component" value="Unassembled WGS sequence"/>
</dbReference>
<organism evidence="4 5">
    <name type="scientific">Heliocybe sulcata</name>
    <dbReference type="NCBI Taxonomy" id="5364"/>
    <lineage>
        <taxon>Eukaryota</taxon>
        <taxon>Fungi</taxon>
        <taxon>Dikarya</taxon>
        <taxon>Basidiomycota</taxon>
        <taxon>Agaricomycotina</taxon>
        <taxon>Agaricomycetes</taxon>
        <taxon>Gloeophyllales</taxon>
        <taxon>Gloeophyllaceae</taxon>
        <taxon>Heliocybe</taxon>
    </lineage>
</organism>
<evidence type="ECO:0000313" key="5">
    <source>
        <dbReference type="Proteomes" id="UP000305948"/>
    </source>
</evidence>
<dbReference type="GO" id="GO:0003676">
    <property type="term" value="F:nucleic acid binding"/>
    <property type="evidence" value="ECO:0007669"/>
    <property type="project" value="InterPro"/>
</dbReference>
<evidence type="ECO:0000259" key="3">
    <source>
        <dbReference type="PROSITE" id="PS50158"/>
    </source>
</evidence>
<evidence type="ECO:0000256" key="1">
    <source>
        <dbReference type="ARBA" id="ARBA00022664"/>
    </source>
</evidence>
<reference evidence="4 5" key="1">
    <citation type="journal article" date="2019" name="Nat. Ecol. Evol.">
        <title>Megaphylogeny resolves global patterns of mushroom evolution.</title>
        <authorList>
            <person name="Varga T."/>
            <person name="Krizsan K."/>
            <person name="Foldi C."/>
            <person name="Dima B."/>
            <person name="Sanchez-Garcia M."/>
            <person name="Sanchez-Ramirez S."/>
            <person name="Szollosi G.J."/>
            <person name="Szarkandi J.G."/>
            <person name="Papp V."/>
            <person name="Albert L."/>
            <person name="Andreopoulos W."/>
            <person name="Angelini C."/>
            <person name="Antonin V."/>
            <person name="Barry K.W."/>
            <person name="Bougher N.L."/>
            <person name="Buchanan P."/>
            <person name="Buyck B."/>
            <person name="Bense V."/>
            <person name="Catcheside P."/>
            <person name="Chovatia M."/>
            <person name="Cooper J."/>
            <person name="Damon W."/>
            <person name="Desjardin D."/>
            <person name="Finy P."/>
            <person name="Geml J."/>
            <person name="Haridas S."/>
            <person name="Hughes K."/>
            <person name="Justo A."/>
            <person name="Karasinski D."/>
            <person name="Kautmanova I."/>
            <person name="Kiss B."/>
            <person name="Kocsube S."/>
            <person name="Kotiranta H."/>
            <person name="LaButti K.M."/>
            <person name="Lechner B.E."/>
            <person name="Liimatainen K."/>
            <person name="Lipzen A."/>
            <person name="Lukacs Z."/>
            <person name="Mihaltcheva S."/>
            <person name="Morgado L.N."/>
            <person name="Niskanen T."/>
            <person name="Noordeloos M.E."/>
            <person name="Ohm R.A."/>
            <person name="Ortiz-Santana B."/>
            <person name="Ovrebo C."/>
            <person name="Racz N."/>
            <person name="Riley R."/>
            <person name="Savchenko A."/>
            <person name="Shiryaev A."/>
            <person name="Soop K."/>
            <person name="Spirin V."/>
            <person name="Szebenyi C."/>
            <person name="Tomsovsky M."/>
            <person name="Tulloss R.E."/>
            <person name="Uehling J."/>
            <person name="Grigoriev I.V."/>
            <person name="Vagvolgyi C."/>
            <person name="Papp T."/>
            <person name="Martin F.M."/>
            <person name="Miettinen O."/>
            <person name="Hibbett D.S."/>
            <person name="Nagy L.G."/>
        </authorList>
    </citation>
    <scope>NUCLEOTIDE SEQUENCE [LARGE SCALE GENOMIC DNA]</scope>
    <source>
        <strain evidence="4 5">OMC1185</strain>
    </source>
</reference>
<accession>A0A5C3NV11</accession>
<dbReference type="AlphaFoldDB" id="A0A5C3NV11"/>
<dbReference type="Pfam" id="PF00098">
    <property type="entry name" value="zf-CCHC"/>
    <property type="match status" value="1"/>
</dbReference>
<dbReference type="InterPro" id="IPR005162">
    <property type="entry name" value="Retrotrans_gag_dom"/>
</dbReference>
<dbReference type="PROSITE" id="PS50158">
    <property type="entry name" value="ZF_CCHC"/>
    <property type="match status" value="1"/>
</dbReference>
<keyword evidence="2" id="KW-0479">Metal-binding</keyword>
<evidence type="ECO:0000256" key="2">
    <source>
        <dbReference type="PROSITE-ProRule" id="PRU00047"/>
    </source>
</evidence>
<keyword evidence="2" id="KW-0862">Zinc</keyword>
<dbReference type="InterPro" id="IPR036875">
    <property type="entry name" value="Znf_CCHC_sf"/>
</dbReference>
<sequence>MRWYVAQKTTRGDIGFSWRELKEALVSKYDSPLRIESLRSAVRDIKFKGDVADYCAQFRTLESQVPAIDMTFPDRLAYFVNPLPFDIAREVRREKPKNVEEMYFAAREYARLLSLDKPAASRNIKLTNHSPSYSTSPYTYPARTAAPPTTAPLAPITSGAQEHDPDAMDLDVMSRLGPRCFNCNRLGHIARDCRVPSRVRSARPTGSSQTLDANLYEVRHSADTSAISSEPFIDDAQALADVIEVSNSFGDLNEGEGNK</sequence>
<keyword evidence="2" id="KW-0863">Zinc-finger</keyword>
<keyword evidence="5" id="KW-1185">Reference proteome</keyword>
<dbReference type="GO" id="GO:0006397">
    <property type="term" value="P:mRNA processing"/>
    <property type="evidence" value="ECO:0007669"/>
    <property type="project" value="UniProtKB-KW"/>
</dbReference>
<dbReference type="Pfam" id="PF03732">
    <property type="entry name" value="Retrotrans_gag"/>
    <property type="match status" value="1"/>
</dbReference>
<dbReference type="STRING" id="5364.A0A5C3NV11"/>